<evidence type="ECO:0000256" key="5">
    <source>
        <dbReference type="ARBA" id="ARBA00023136"/>
    </source>
</evidence>
<keyword evidence="6" id="KW-0333">Golgi apparatus</keyword>
<reference evidence="7 8" key="1">
    <citation type="submission" date="2020-10" db="EMBL/GenBank/DDBJ databases">
        <title>The Coptis chinensis genome and diversification of protoberbering-type alkaloids.</title>
        <authorList>
            <person name="Wang B."/>
            <person name="Shu S."/>
            <person name="Song C."/>
            <person name="Liu Y."/>
        </authorList>
    </citation>
    <scope>NUCLEOTIDE SEQUENCE [LARGE SCALE GENOMIC DNA]</scope>
    <source>
        <strain evidence="7">HL-2020</strain>
        <tissue evidence="7">Leaf</tissue>
    </source>
</reference>
<comment type="subcellular location">
    <subcellularLocation>
        <location evidence="6">Golgi apparatus membrane</location>
        <topology evidence="6">Multi-pass membrane protein</topology>
    </subcellularLocation>
    <subcellularLocation>
        <location evidence="1">Membrane</location>
        <topology evidence="1">Multi-pass membrane protein</topology>
    </subcellularLocation>
</comment>
<feature type="transmembrane region" description="Helical" evidence="6">
    <location>
        <begin position="7"/>
        <end position="29"/>
    </location>
</feature>
<dbReference type="Proteomes" id="UP000631114">
    <property type="component" value="Unassembled WGS sequence"/>
</dbReference>
<protein>
    <recommendedName>
        <fullName evidence="6">Golgi apparatus membrane protein TVP23</fullName>
    </recommendedName>
</protein>
<feature type="transmembrane region" description="Helical" evidence="6">
    <location>
        <begin position="35"/>
        <end position="54"/>
    </location>
</feature>
<keyword evidence="5 6" id="KW-0472">Membrane</keyword>
<keyword evidence="4 6" id="KW-1133">Transmembrane helix</keyword>
<dbReference type="AlphaFoldDB" id="A0A835ITN4"/>
<evidence type="ECO:0000256" key="1">
    <source>
        <dbReference type="ARBA" id="ARBA00004141"/>
    </source>
</evidence>
<proteinExistence type="inferred from homology"/>
<evidence type="ECO:0000256" key="3">
    <source>
        <dbReference type="ARBA" id="ARBA00022692"/>
    </source>
</evidence>
<dbReference type="GO" id="GO:0000139">
    <property type="term" value="C:Golgi membrane"/>
    <property type="evidence" value="ECO:0007669"/>
    <property type="project" value="UniProtKB-SubCell"/>
</dbReference>
<comment type="similarity">
    <text evidence="2 6">Belongs to the TVP23 family.</text>
</comment>
<dbReference type="GO" id="GO:0016192">
    <property type="term" value="P:vesicle-mediated transport"/>
    <property type="evidence" value="ECO:0007669"/>
    <property type="project" value="TreeGrafter"/>
</dbReference>
<dbReference type="EMBL" id="JADFTS010000002">
    <property type="protein sequence ID" value="KAF9621403.1"/>
    <property type="molecule type" value="Genomic_DNA"/>
</dbReference>
<keyword evidence="3 6" id="KW-0812">Transmembrane</keyword>
<evidence type="ECO:0000256" key="4">
    <source>
        <dbReference type="ARBA" id="ARBA00022989"/>
    </source>
</evidence>
<evidence type="ECO:0000256" key="2">
    <source>
        <dbReference type="ARBA" id="ARBA00005467"/>
    </source>
</evidence>
<sequence>MNKKDSWLFWWTLYITAVAWIFLGIFSLIRFQPDYLLVVGVCLTLSIANIVGFTKCRKGYAYIRVSYFSEPSTEARSSNSPVSHGLAQKSDCRDMTLALVISYQNGVSHFSPDREVNNREIDPNNLINLDIQGGDIIEME</sequence>
<name>A0A835ITN4_9MAGN</name>
<accession>A0A835ITN4</accession>
<dbReference type="InterPro" id="IPR008564">
    <property type="entry name" value="TVP23-like"/>
</dbReference>
<comment type="function">
    <text evidence="6">Golgi membrane protein involved in vesicular trafficking.</text>
</comment>
<dbReference type="PANTHER" id="PTHR13019:SF7">
    <property type="entry name" value="GOLGI APPARATUS MEMBRANE PROTEIN TVP23"/>
    <property type="match status" value="1"/>
</dbReference>
<dbReference type="OrthoDB" id="1698985at2759"/>
<keyword evidence="8" id="KW-1185">Reference proteome</keyword>
<organism evidence="7 8">
    <name type="scientific">Coptis chinensis</name>
    <dbReference type="NCBI Taxonomy" id="261450"/>
    <lineage>
        <taxon>Eukaryota</taxon>
        <taxon>Viridiplantae</taxon>
        <taxon>Streptophyta</taxon>
        <taxon>Embryophyta</taxon>
        <taxon>Tracheophyta</taxon>
        <taxon>Spermatophyta</taxon>
        <taxon>Magnoliopsida</taxon>
        <taxon>Ranunculales</taxon>
        <taxon>Ranunculaceae</taxon>
        <taxon>Coptidoideae</taxon>
        <taxon>Coptis</taxon>
    </lineage>
</organism>
<dbReference type="PANTHER" id="PTHR13019">
    <property type="entry name" value="GOLGI APPARATUS MEMBRANE PROTEIN TVP23"/>
    <property type="match status" value="1"/>
</dbReference>
<evidence type="ECO:0000256" key="6">
    <source>
        <dbReference type="RuleBase" id="RU361206"/>
    </source>
</evidence>
<evidence type="ECO:0000313" key="8">
    <source>
        <dbReference type="Proteomes" id="UP000631114"/>
    </source>
</evidence>
<dbReference type="GO" id="GO:0009306">
    <property type="term" value="P:protein secretion"/>
    <property type="evidence" value="ECO:0007669"/>
    <property type="project" value="TreeGrafter"/>
</dbReference>
<dbReference type="Pfam" id="PF05832">
    <property type="entry name" value="DUF846"/>
    <property type="match status" value="1"/>
</dbReference>
<comment type="caution">
    <text evidence="7">The sequence shown here is derived from an EMBL/GenBank/DDBJ whole genome shotgun (WGS) entry which is preliminary data.</text>
</comment>
<evidence type="ECO:0000313" key="7">
    <source>
        <dbReference type="EMBL" id="KAF9621403.1"/>
    </source>
</evidence>
<gene>
    <name evidence="7" type="ORF">IFM89_020925</name>
</gene>